<proteinExistence type="predicted"/>
<dbReference type="Pfam" id="PF09613">
    <property type="entry name" value="HrpB1_HrpK"/>
    <property type="match status" value="1"/>
</dbReference>
<dbReference type="OrthoDB" id="8810257at2"/>
<keyword evidence="5" id="KW-1185">Reference proteome</keyword>
<evidence type="ECO:0000313" key="4">
    <source>
        <dbReference type="Proteomes" id="UP000092503"/>
    </source>
</evidence>
<dbReference type="EMBL" id="FLTX01000032">
    <property type="protein sequence ID" value="SBV51250.1"/>
    <property type="molecule type" value="Genomic_DNA"/>
</dbReference>
<dbReference type="Proteomes" id="UP000239710">
    <property type="component" value="Unassembled WGS sequence"/>
</dbReference>
<evidence type="ECO:0000256" key="1">
    <source>
        <dbReference type="SAM" id="MobiDB-lite"/>
    </source>
</evidence>
<evidence type="ECO:0000313" key="5">
    <source>
        <dbReference type="Proteomes" id="UP000239710"/>
    </source>
</evidence>
<dbReference type="AlphaFoldDB" id="A0A1C3NLF2"/>
<gene>
    <name evidence="3" type="ORF">XBLMG947_2037</name>
    <name evidence="2" type="ORF">XbrCFBP1976_09430</name>
</gene>
<sequence>MEKIECSGTVVSGLIELITVGLTHDKIQDAAAVLAAVRVLRPDLKALDTFDAWISIKRGNYVDGARLLRELEGDAGSKPLCKALYACCLFAMGDQSWHGVADALIEEDADADAVALVKALSGRHTPTSVQPEAPGESSAPMEVPSAQYLRA</sequence>
<reference evidence="2 5" key="2">
    <citation type="submission" date="2016-08" db="EMBL/GenBank/DDBJ databases">
        <title>Evolution of the type three secretion system and type three effector repertoires in Xanthomonas.</title>
        <authorList>
            <person name="Merda D."/>
            <person name="Briand M."/>
            <person name="Bosis E."/>
            <person name="Rousseau C."/>
            <person name="Portier P."/>
            <person name="Jacques M.-A."/>
            <person name="Fischer-Le Saux M."/>
        </authorList>
    </citation>
    <scope>NUCLEOTIDE SEQUENCE [LARGE SCALE GENOMIC DNA]</scope>
    <source>
        <strain evidence="2 5">CFBP1976</strain>
    </source>
</reference>
<evidence type="ECO:0000313" key="3">
    <source>
        <dbReference type="EMBL" id="SBV51250.1"/>
    </source>
</evidence>
<feature type="region of interest" description="Disordered" evidence="1">
    <location>
        <begin position="125"/>
        <end position="151"/>
    </location>
</feature>
<evidence type="ECO:0000313" key="2">
    <source>
        <dbReference type="EMBL" id="PPV07026.1"/>
    </source>
</evidence>
<accession>A0A1C3NLF2</accession>
<dbReference type="InterPro" id="IPR013394">
    <property type="entry name" value="T3SS_HrpB1/HrpK"/>
</dbReference>
<dbReference type="NCBIfam" id="TIGR02561">
    <property type="entry name" value="HrpB1_HrpK"/>
    <property type="match status" value="1"/>
</dbReference>
<dbReference type="RefSeq" id="WP_065468297.1">
    <property type="nucleotide sequence ID" value="NZ_FLTX01000032.1"/>
</dbReference>
<name>A0A1C3NLF2_9XANT</name>
<dbReference type="EMBL" id="MDCE01000011">
    <property type="protein sequence ID" value="PPV07026.1"/>
    <property type="molecule type" value="Genomic_DNA"/>
</dbReference>
<reference evidence="3 4" key="1">
    <citation type="submission" date="2016-06" db="EMBL/GenBank/DDBJ databases">
        <authorList>
            <person name="Kjaerup R.B."/>
            <person name="Dalgaard T.S."/>
            <person name="Juul-Madsen H.R."/>
        </authorList>
    </citation>
    <scope>NUCLEOTIDE SEQUENCE [LARGE SCALE GENOMIC DNA]</scope>
    <source>
        <strain evidence="3">LMG947</strain>
    </source>
</reference>
<dbReference type="STRING" id="56449.XBLMG947_2037"/>
<protein>
    <submittedName>
        <fullName evidence="2">HrpB1 family type III secretion system apparatus protein</fullName>
    </submittedName>
    <submittedName>
        <fullName evidence="3">HrpB1 protein</fullName>
    </submittedName>
</protein>
<organism evidence="3 4">
    <name type="scientific">Xanthomonas bromi</name>
    <dbReference type="NCBI Taxonomy" id="56449"/>
    <lineage>
        <taxon>Bacteria</taxon>
        <taxon>Pseudomonadati</taxon>
        <taxon>Pseudomonadota</taxon>
        <taxon>Gammaproteobacteria</taxon>
        <taxon>Lysobacterales</taxon>
        <taxon>Lysobacteraceae</taxon>
        <taxon>Xanthomonas</taxon>
    </lineage>
</organism>
<dbReference type="Proteomes" id="UP000092503">
    <property type="component" value="Unassembled WGS sequence"/>
</dbReference>